<dbReference type="InterPro" id="IPR018392">
    <property type="entry name" value="LysM"/>
</dbReference>
<name>A0A1W5CST6_9LECA</name>
<dbReference type="EMBL" id="FWEW01000140">
    <property type="protein sequence ID" value="SLM33850.1"/>
    <property type="molecule type" value="Genomic_DNA"/>
</dbReference>
<evidence type="ECO:0000313" key="3">
    <source>
        <dbReference type="EMBL" id="SLM33850.1"/>
    </source>
</evidence>
<accession>A0A1W5CST6</accession>
<dbReference type="PANTHER" id="PTHR20932:SF31">
    <property type="entry name" value="RING-TYPE DOMAIN-CONTAINING PROTEIN"/>
    <property type="match status" value="1"/>
</dbReference>
<evidence type="ECO:0000256" key="1">
    <source>
        <dbReference type="SAM" id="MobiDB-lite"/>
    </source>
</evidence>
<dbReference type="Gene3D" id="3.10.350.10">
    <property type="entry name" value="LysM domain"/>
    <property type="match status" value="1"/>
</dbReference>
<organism evidence="3 4">
    <name type="scientific">Lasallia pustulata</name>
    <dbReference type="NCBI Taxonomy" id="136370"/>
    <lineage>
        <taxon>Eukaryota</taxon>
        <taxon>Fungi</taxon>
        <taxon>Dikarya</taxon>
        <taxon>Ascomycota</taxon>
        <taxon>Pezizomycotina</taxon>
        <taxon>Lecanoromycetes</taxon>
        <taxon>OSLEUM clade</taxon>
        <taxon>Umbilicariomycetidae</taxon>
        <taxon>Umbilicariales</taxon>
        <taxon>Umbilicariaceae</taxon>
        <taxon>Lasallia</taxon>
    </lineage>
</organism>
<dbReference type="InterPro" id="IPR036779">
    <property type="entry name" value="LysM_dom_sf"/>
</dbReference>
<sequence length="275" mass="30041">MAEEACCTCATLLSAIPPQYDEKTEKPIAHDRRLECCGRVICGRCIAQNSRFATYCPFCQVSTAPSSLPQGLRDPPAYSPPPPLQPANAALTSVNEDEPPSYSSIDSRPQGSAKSVPSSAEQGQPAEDVLHFLDPAQDTISSLSLRYRVPQDALKRTNGLYADHLLAARRTVLIPGEFYKGGVSLSPRPIECEDEEIRKVKVRRWMVACKVAEYDVALLYLKQAEYDLDAAVDAFKADEKWERENPMSAASKGKSKQSTGRRKYGVGGGITGQVS</sequence>
<evidence type="ECO:0000313" key="4">
    <source>
        <dbReference type="Proteomes" id="UP000192927"/>
    </source>
</evidence>
<dbReference type="InterPro" id="IPR045030">
    <property type="entry name" value="LYSM1-4"/>
</dbReference>
<reference evidence="4" key="1">
    <citation type="submission" date="2017-03" db="EMBL/GenBank/DDBJ databases">
        <authorList>
            <person name="Sharma R."/>
            <person name="Thines M."/>
        </authorList>
    </citation>
    <scope>NUCLEOTIDE SEQUENCE [LARGE SCALE GENOMIC DNA]</scope>
</reference>
<dbReference type="AlphaFoldDB" id="A0A1W5CST6"/>
<dbReference type="PANTHER" id="PTHR20932">
    <property type="entry name" value="LYSM AND PUTATIVE PEPTIDOGLYCAN-BINDING DOMAIN-CONTAINING PROTEIN"/>
    <property type="match status" value="1"/>
</dbReference>
<feature type="domain" description="LysM" evidence="2">
    <location>
        <begin position="138"/>
        <end position="175"/>
    </location>
</feature>
<feature type="compositionally biased region" description="Polar residues" evidence="1">
    <location>
        <begin position="101"/>
        <end position="121"/>
    </location>
</feature>
<feature type="region of interest" description="Disordered" evidence="1">
    <location>
        <begin position="241"/>
        <end position="275"/>
    </location>
</feature>
<keyword evidence="4" id="KW-1185">Reference proteome</keyword>
<proteinExistence type="predicted"/>
<feature type="region of interest" description="Disordered" evidence="1">
    <location>
        <begin position="69"/>
        <end position="121"/>
    </location>
</feature>
<feature type="compositionally biased region" description="Gly residues" evidence="1">
    <location>
        <begin position="265"/>
        <end position="275"/>
    </location>
</feature>
<feature type="compositionally biased region" description="Basic residues" evidence="1">
    <location>
        <begin position="253"/>
        <end position="264"/>
    </location>
</feature>
<evidence type="ECO:0000259" key="2">
    <source>
        <dbReference type="Pfam" id="PF01476"/>
    </source>
</evidence>
<dbReference type="Proteomes" id="UP000192927">
    <property type="component" value="Unassembled WGS sequence"/>
</dbReference>
<protein>
    <submittedName>
        <fullName evidence="3">LysM domain</fullName>
    </submittedName>
</protein>
<dbReference type="Pfam" id="PF01476">
    <property type="entry name" value="LysM"/>
    <property type="match status" value="1"/>
</dbReference>